<sequence length="81" mass="9569">MMERSKHRSDQTERIEEIIDDTQEHLNEARAFENEHAEALSEEEMQRIEEKNDHRKESMESMRAGIQERGSNGEKATDHES</sequence>
<dbReference type="EMBL" id="CP035485">
    <property type="protein sequence ID" value="QDI91378.1"/>
    <property type="molecule type" value="Genomic_DNA"/>
</dbReference>
<keyword evidence="3" id="KW-1185">Reference proteome</keyword>
<organism evidence="2 3">
    <name type="scientific">Salicibibacter halophilus</name>
    <dbReference type="NCBI Taxonomy" id="2502791"/>
    <lineage>
        <taxon>Bacteria</taxon>
        <taxon>Bacillati</taxon>
        <taxon>Bacillota</taxon>
        <taxon>Bacilli</taxon>
        <taxon>Bacillales</taxon>
        <taxon>Bacillaceae</taxon>
        <taxon>Salicibibacter</taxon>
    </lineage>
</organism>
<dbReference type="Proteomes" id="UP000319756">
    <property type="component" value="Chromosome"/>
</dbReference>
<evidence type="ECO:0000313" key="2">
    <source>
        <dbReference type="EMBL" id="QDI91378.1"/>
    </source>
</evidence>
<dbReference type="KEGG" id="sale:EPH95_09480"/>
<evidence type="ECO:0000256" key="1">
    <source>
        <dbReference type="SAM" id="MobiDB-lite"/>
    </source>
</evidence>
<proteinExistence type="predicted"/>
<accession>A0A514LHP4</accession>
<dbReference type="Pfam" id="PF19824">
    <property type="entry name" value="Tlp"/>
    <property type="match status" value="1"/>
</dbReference>
<feature type="compositionally biased region" description="Basic and acidic residues" evidence="1">
    <location>
        <begin position="71"/>
        <end position="81"/>
    </location>
</feature>
<dbReference type="InterPro" id="IPR017524">
    <property type="entry name" value="SASP_thioredoxin-like"/>
</dbReference>
<feature type="compositionally biased region" description="Basic and acidic residues" evidence="1">
    <location>
        <begin position="36"/>
        <end position="60"/>
    </location>
</feature>
<feature type="region of interest" description="Disordered" evidence="1">
    <location>
        <begin position="1"/>
        <end position="20"/>
    </location>
</feature>
<dbReference type="RefSeq" id="WP_142089417.1">
    <property type="nucleotide sequence ID" value="NZ_CP035485.1"/>
</dbReference>
<gene>
    <name evidence="2" type="ORF">EPH95_09480</name>
</gene>
<name>A0A514LHP4_9BACI</name>
<evidence type="ECO:0000313" key="3">
    <source>
        <dbReference type="Proteomes" id="UP000319756"/>
    </source>
</evidence>
<reference evidence="3" key="1">
    <citation type="submission" date="2019-01" db="EMBL/GenBank/DDBJ databases">
        <title>Genomic analysis of Salicibibacter sp. NKC3-5.</title>
        <authorList>
            <person name="Oh Y.J."/>
        </authorList>
    </citation>
    <scope>NUCLEOTIDE SEQUENCE [LARGE SCALE GENOMIC DNA]</scope>
    <source>
        <strain evidence="3">NKC3-5</strain>
    </source>
</reference>
<feature type="region of interest" description="Disordered" evidence="1">
    <location>
        <begin position="36"/>
        <end position="81"/>
    </location>
</feature>
<protein>
    <submittedName>
        <fullName evidence="2">Small acid-soluble spore protein Tlp</fullName>
    </submittedName>
</protein>
<dbReference type="AlphaFoldDB" id="A0A514LHP4"/>